<protein>
    <recommendedName>
        <fullName evidence="5 6">Large ribosomal subunit protein bL20</fullName>
    </recommendedName>
</protein>
<keyword evidence="10" id="KW-1185">Reference proteome</keyword>
<accession>A0ABT5LBT7</accession>
<evidence type="ECO:0000313" key="10">
    <source>
        <dbReference type="Proteomes" id="UP001221763"/>
    </source>
</evidence>
<dbReference type="InterPro" id="IPR035566">
    <property type="entry name" value="Ribosomal_protein_bL20_C"/>
</dbReference>
<dbReference type="Pfam" id="PF07498">
    <property type="entry name" value="Rho_N"/>
    <property type="match status" value="1"/>
</dbReference>
<evidence type="ECO:0000256" key="4">
    <source>
        <dbReference type="ARBA" id="ARBA00024775"/>
    </source>
</evidence>
<dbReference type="PANTHER" id="PTHR10986">
    <property type="entry name" value="39S RIBOSOMAL PROTEIN L20"/>
    <property type="match status" value="1"/>
</dbReference>
<keyword evidence="6 7" id="KW-0699">rRNA-binding</keyword>
<dbReference type="InterPro" id="IPR005813">
    <property type="entry name" value="Ribosomal_bL20"/>
</dbReference>
<evidence type="ECO:0000256" key="3">
    <source>
        <dbReference type="ARBA" id="ARBA00023274"/>
    </source>
</evidence>
<dbReference type="GO" id="GO:0005840">
    <property type="term" value="C:ribosome"/>
    <property type="evidence" value="ECO:0007669"/>
    <property type="project" value="UniProtKB-KW"/>
</dbReference>
<dbReference type="HAMAP" id="MF_00382">
    <property type="entry name" value="Ribosomal_bL20"/>
    <property type="match status" value="1"/>
</dbReference>
<evidence type="ECO:0000313" key="9">
    <source>
        <dbReference type="EMBL" id="MDC9032073.1"/>
    </source>
</evidence>
<reference evidence="9 10" key="1">
    <citation type="journal article" date="2023" name="Plant">
        <title>Draft Genome Sequence Resource of CBPPT1, a 'Candidatus Phytoplasma trifolii'-Related Strain Associated with Potato Purple Top Disease in the Columbia Basin, U.S.A.</title>
        <authorList>
            <person name="Wei W."/>
            <person name="Shao J."/>
            <person name="Bottner-Parker K.D."/>
            <person name="Zhao Y."/>
        </authorList>
    </citation>
    <scope>NUCLEOTIDE SEQUENCE [LARGE SCALE GENOMIC DNA]</scope>
    <source>
        <strain evidence="9 10">CBPPT1</strain>
    </source>
</reference>
<evidence type="ECO:0000256" key="7">
    <source>
        <dbReference type="RuleBase" id="RU000560"/>
    </source>
</evidence>
<comment type="similarity">
    <text evidence="1 6 7">Belongs to the bacterial ribosomal protein bL20 family.</text>
</comment>
<comment type="function">
    <text evidence="4 6 7">Binds directly to 23S ribosomal RNA and is necessary for the in vitro assembly process of the 50S ribosomal subunit. It is not involved in the protein synthesizing functions of that subunit.</text>
</comment>
<organism evidence="9 10">
    <name type="scientific">Columbia Basin potato purple top phytoplasma</name>
    <dbReference type="NCBI Taxonomy" id="307134"/>
    <lineage>
        <taxon>Bacteria</taxon>
        <taxon>Bacillati</taxon>
        <taxon>Mycoplasmatota</taxon>
        <taxon>Mollicutes</taxon>
        <taxon>Acholeplasmatales</taxon>
        <taxon>Acholeplasmataceae</taxon>
        <taxon>Candidatus Phytoplasma</taxon>
        <taxon>16SrVI (Clover proliferation group)</taxon>
    </lineage>
</organism>
<keyword evidence="6 7" id="KW-0694">RNA-binding</keyword>
<dbReference type="Gene3D" id="1.10.1900.20">
    <property type="entry name" value="Ribosomal protein L20"/>
    <property type="match status" value="1"/>
</dbReference>
<dbReference type="NCBIfam" id="TIGR01032">
    <property type="entry name" value="rplT_bact"/>
    <property type="match status" value="1"/>
</dbReference>
<keyword evidence="2 6" id="KW-0689">Ribosomal protein</keyword>
<evidence type="ECO:0000256" key="5">
    <source>
        <dbReference type="ARBA" id="ARBA00035172"/>
    </source>
</evidence>
<dbReference type="SUPFAM" id="SSF74731">
    <property type="entry name" value="Ribosomal protein L20"/>
    <property type="match status" value="1"/>
</dbReference>
<comment type="caution">
    <text evidence="9">The sequence shown here is derived from an EMBL/GenBank/DDBJ whole genome shotgun (WGS) entry which is preliminary data.</text>
</comment>
<evidence type="ECO:0000256" key="6">
    <source>
        <dbReference type="HAMAP-Rule" id="MF_00382"/>
    </source>
</evidence>
<proteinExistence type="inferred from homology"/>
<dbReference type="Proteomes" id="UP001221763">
    <property type="component" value="Unassembled WGS sequence"/>
</dbReference>
<dbReference type="InterPro" id="IPR011112">
    <property type="entry name" value="Rho-like_N"/>
</dbReference>
<evidence type="ECO:0000256" key="1">
    <source>
        <dbReference type="ARBA" id="ARBA00007698"/>
    </source>
</evidence>
<sequence>MVKINFVTARHKKRKKILKLAKGYVGSKSTLFRTAKEQVMRSLQYAYRDRRQKKRNFRKIWITRINAGCLNNNISYSKFIHGLALSKIEINRKMLADMAYNEPQMFVNYVNVSKKALEQKDLNKEENITKKENISTKEIKKTKDENIEQENLSQENLNKKTLVELKKIAQKHQIKNISKLKKIDLINLLKK</sequence>
<dbReference type="PRINTS" id="PR00062">
    <property type="entry name" value="RIBOSOMALL20"/>
</dbReference>
<evidence type="ECO:0000259" key="8">
    <source>
        <dbReference type="Pfam" id="PF07498"/>
    </source>
</evidence>
<dbReference type="NCBIfam" id="NF011109">
    <property type="entry name" value="PRK14537.1"/>
    <property type="match status" value="1"/>
</dbReference>
<dbReference type="Pfam" id="PF00453">
    <property type="entry name" value="Ribosomal_L20"/>
    <property type="match status" value="1"/>
</dbReference>
<name>A0ABT5LBT7_9MOLU</name>
<gene>
    <name evidence="6" type="primary">rplT</name>
    <name evidence="9" type="ORF">M8044_000294</name>
</gene>
<evidence type="ECO:0000256" key="2">
    <source>
        <dbReference type="ARBA" id="ARBA00022980"/>
    </source>
</evidence>
<feature type="domain" description="Rho termination factor-like N-terminal" evidence="8">
    <location>
        <begin position="157"/>
        <end position="189"/>
    </location>
</feature>
<dbReference type="RefSeq" id="WP_323805915.1">
    <property type="nucleotide sequence ID" value="NZ_JANHJP010000004.1"/>
</dbReference>
<dbReference type="EMBL" id="JANHJP010000004">
    <property type="protein sequence ID" value="MDC9032073.1"/>
    <property type="molecule type" value="Genomic_DNA"/>
</dbReference>
<dbReference type="Gene3D" id="6.10.160.10">
    <property type="match status" value="1"/>
</dbReference>
<dbReference type="CDD" id="cd07026">
    <property type="entry name" value="Ribosomal_L20"/>
    <property type="match status" value="1"/>
</dbReference>
<keyword evidence="3 6" id="KW-0687">Ribonucleoprotein</keyword>